<dbReference type="Proteomes" id="UP000269097">
    <property type="component" value="Chromosome"/>
</dbReference>
<evidence type="ECO:0000256" key="1">
    <source>
        <dbReference type="ARBA" id="ARBA00006484"/>
    </source>
</evidence>
<dbReference type="Gene3D" id="3.40.50.720">
    <property type="entry name" value="NAD(P)-binding Rossmann-like Domain"/>
    <property type="match status" value="1"/>
</dbReference>
<dbReference type="PROSITE" id="PS00061">
    <property type="entry name" value="ADH_SHORT"/>
    <property type="match status" value="1"/>
</dbReference>
<evidence type="ECO:0000313" key="4">
    <source>
        <dbReference type="Proteomes" id="UP000269097"/>
    </source>
</evidence>
<dbReference type="PANTHER" id="PTHR24321:SF8">
    <property type="entry name" value="ESTRADIOL 17-BETA-DEHYDROGENASE 8-RELATED"/>
    <property type="match status" value="1"/>
</dbReference>
<dbReference type="Pfam" id="PF13561">
    <property type="entry name" value="adh_short_C2"/>
    <property type="match status" value="1"/>
</dbReference>
<dbReference type="FunFam" id="3.40.50.720:FF:000084">
    <property type="entry name" value="Short-chain dehydrogenase reductase"/>
    <property type="match status" value="1"/>
</dbReference>
<dbReference type="GO" id="GO:0008206">
    <property type="term" value="P:bile acid metabolic process"/>
    <property type="evidence" value="ECO:0007669"/>
    <property type="project" value="UniProtKB-ARBA"/>
</dbReference>
<organism evidence="3 4">
    <name type="scientific">Cohnella candidum</name>
    <dbReference type="NCBI Taxonomy" id="2674991"/>
    <lineage>
        <taxon>Bacteria</taxon>
        <taxon>Bacillati</taxon>
        <taxon>Bacillota</taxon>
        <taxon>Bacilli</taxon>
        <taxon>Bacillales</taxon>
        <taxon>Paenibacillaceae</taxon>
        <taxon>Cohnella</taxon>
    </lineage>
</organism>
<sequence>MKLQQRAVIVTGAGSGIGRAICLEMAKEGARVVVADIQQAGCDETVRLVREAGGEAIAVRVDVTEATQIEAMVDAAIQAYGRIDVVCNNAGIGGAALPALEASEDMWDRVMNVNVKSMFMVCRRVIPHMLRNGGGTIINTSSASGFIASPAGCDYTASKHAILGLTKQLAYEYGQKGIRVNAICPGVIETALTKDVAVDGGPFEQLTMNAPAGRYGQPEEVAKAAVFLASDDASFMHGAAVRVDGGSTVY</sequence>
<gene>
    <name evidence="3" type="ORF">EAV92_21555</name>
</gene>
<dbReference type="EMBL" id="CP033433">
    <property type="protein sequence ID" value="AYQ74910.1"/>
    <property type="molecule type" value="Genomic_DNA"/>
</dbReference>
<dbReference type="PRINTS" id="PR00080">
    <property type="entry name" value="SDRFAMILY"/>
</dbReference>
<accession>A0A3G3K3F8</accession>
<dbReference type="NCBIfam" id="NF005559">
    <property type="entry name" value="PRK07231.1"/>
    <property type="match status" value="1"/>
</dbReference>
<dbReference type="GO" id="GO:0016491">
    <property type="term" value="F:oxidoreductase activity"/>
    <property type="evidence" value="ECO:0007669"/>
    <property type="project" value="UniProtKB-KW"/>
</dbReference>
<dbReference type="CDD" id="cd05233">
    <property type="entry name" value="SDR_c"/>
    <property type="match status" value="1"/>
</dbReference>
<protein>
    <submittedName>
        <fullName evidence="3">SDR family oxidoreductase</fullName>
    </submittedName>
</protein>
<dbReference type="RefSeq" id="WP_123042990.1">
    <property type="nucleotide sequence ID" value="NZ_CP033433.1"/>
</dbReference>
<keyword evidence="4" id="KW-1185">Reference proteome</keyword>
<dbReference type="SUPFAM" id="SSF51735">
    <property type="entry name" value="NAD(P)-binding Rossmann-fold domains"/>
    <property type="match status" value="1"/>
</dbReference>
<keyword evidence="2" id="KW-0560">Oxidoreductase</keyword>
<proteinExistence type="inferred from homology"/>
<name>A0A3G3K3F8_9BACL</name>
<comment type="similarity">
    <text evidence="1">Belongs to the short-chain dehydrogenases/reductases (SDR) family.</text>
</comment>
<evidence type="ECO:0000256" key="2">
    <source>
        <dbReference type="ARBA" id="ARBA00023002"/>
    </source>
</evidence>
<dbReference type="PANTHER" id="PTHR24321">
    <property type="entry name" value="DEHYDROGENASES, SHORT CHAIN"/>
    <property type="match status" value="1"/>
</dbReference>
<evidence type="ECO:0000313" key="3">
    <source>
        <dbReference type="EMBL" id="AYQ74910.1"/>
    </source>
</evidence>
<dbReference type="InterPro" id="IPR002347">
    <property type="entry name" value="SDR_fam"/>
</dbReference>
<dbReference type="AlphaFoldDB" id="A0A3G3K3F8"/>
<dbReference type="PRINTS" id="PR00081">
    <property type="entry name" value="GDHRDH"/>
</dbReference>
<dbReference type="NCBIfam" id="NF009466">
    <property type="entry name" value="PRK12826.1-2"/>
    <property type="match status" value="1"/>
</dbReference>
<dbReference type="InterPro" id="IPR036291">
    <property type="entry name" value="NAD(P)-bd_dom_sf"/>
</dbReference>
<dbReference type="KEGG" id="coh:EAV92_21555"/>
<reference evidence="3 4" key="1">
    <citation type="submission" date="2018-10" db="EMBL/GenBank/DDBJ databases">
        <title>Genome Sequence of Cohnella sp.</title>
        <authorList>
            <person name="Srinivasan S."/>
            <person name="Kim M.K."/>
        </authorList>
    </citation>
    <scope>NUCLEOTIDE SEQUENCE [LARGE SCALE GENOMIC DNA]</scope>
    <source>
        <strain evidence="3 4">18JY8-7</strain>
    </source>
</reference>
<dbReference type="InterPro" id="IPR020904">
    <property type="entry name" value="Sc_DH/Rdtase_CS"/>
</dbReference>